<dbReference type="PROSITE" id="PS51882">
    <property type="entry name" value="G_ALPHA"/>
    <property type="match status" value="1"/>
</dbReference>
<dbReference type="GO" id="GO:0001664">
    <property type="term" value="F:G protein-coupled receptor binding"/>
    <property type="evidence" value="ECO:0007669"/>
    <property type="project" value="TreeGrafter"/>
</dbReference>
<dbReference type="GO" id="GO:0005737">
    <property type="term" value="C:cytoplasm"/>
    <property type="evidence" value="ECO:0007669"/>
    <property type="project" value="TreeGrafter"/>
</dbReference>
<dbReference type="InterPro" id="IPR011025">
    <property type="entry name" value="GproteinA_insert"/>
</dbReference>
<accession>A0A9P6ITG4</accession>
<feature type="compositionally biased region" description="Low complexity" evidence="6">
    <location>
        <begin position="1"/>
        <end position="20"/>
    </location>
</feature>
<dbReference type="GO" id="GO:0005525">
    <property type="term" value="F:GTP binding"/>
    <property type="evidence" value="ECO:0007669"/>
    <property type="project" value="UniProtKB-KW"/>
</dbReference>
<dbReference type="CDD" id="cd00066">
    <property type="entry name" value="G-alpha"/>
    <property type="match status" value="1"/>
</dbReference>
<name>A0A9P6ITG4_MORAP</name>
<dbReference type="AlphaFoldDB" id="A0A9P6ITG4"/>
<feature type="binding site" evidence="5">
    <location>
        <position position="98"/>
    </location>
    <ligand>
        <name>Mg(2+)</name>
        <dbReference type="ChEBI" id="CHEBI:18420"/>
    </ligand>
</feature>
<dbReference type="GO" id="GO:0031683">
    <property type="term" value="F:G-protein beta/gamma-subunit complex binding"/>
    <property type="evidence" value="ECO:0007669"/>
    <property type="project" value="InterPro"/>
</dbReference>
<dbReference type="Gene3D" id="1.10.400.10">
    <property type="entry name" value="GI Alpha 1, domain 2-like"/>
    <property type="match status" value="1"/>
</dbReference>
<dbReference type="OrthoDB" id="5817230at2759"/>
<evidence type="ECO:0000313" key="7">
    <source>
        <dbReference type="EMBL" id="KAF9947097.1"/>
    </source>
</evidence>
<evidence type="ECO:0000256" key="5">
    <source>
        <dbReference type="PIRSR" id="PIRSR601019-2"/>
    </source>
</evidence>
<evidence type="ECO:0000256" key="1">
    <source>
        <dbReference type="ARBA" id="ARBA00022741"/>
    </source>
</evidence>
<dbReference type="InterPro" id="IPR027417">
    <property type="entry name" value="P-loop_NTPase"/>
</dbReference>
<protein>
    <submittedName>
        <fullName evidence="7">Guanine nucleotide-binding protein subunit alpha</fullName>
    </submittedName>
</protein>
<evidence type="ECO:0000313" key="8">
    <source>
        <dbReference type="Proteomes" id="UP000738359"/>
    </source>
</evidence>
<dbReference type="GO" id="GO:0007188">
    <property type="term" value="P:adenylate cyclase-modulating G protein-coupled receptor signaling pathway"/>
    <property type="evidence" value="ECO:0007669"/>
    <property type="project" value="TreeGrafter"/>
</dbReference>
<feature type="binding site" evidence="5">
    <location>
        <position position="255"/>
    </location>
    <ligand>
        <name>Mg(2+)</name>
        <dbReference type="ChEBI" id="CHEBI:18420"/>
    </ligand>
</feature>
<dbReference type="InterPro" id="IPR001019">
    <property type="entry name" value="Gprotein_alpha_su"/>
</dbReference>
<sequence length="427" mass="47869">MEPTLVGGNSSAASPSGSVSHNTNGTNANAAPSGHQGSHSISAAQPQSTVSTLSRAELKKAKAVSDAIDKSLRADKERLQKERGAKLLILGPSETGKTTVLKQLKLLYGRKGLDAERQTYRRVVHLNAMKAIQALSYGLQRANIPLEHAENIAHLETVMRLETTLKRYSITSIGFTNPAIPRKITDAKAETDMFLEMVPAIKALWADGGIQETFRTGSNLNLQDSAKYFLDSIDRIADLNYVPTDDDILQARVRTLAVSEHLFNIDGVTYRIYDVGGQKSLRKYWAPYFDDVNAIIFMVALSAYDQTCEDDERQNRLQECMSLFNSIANHKLFEITSFILFLNKIDIFQRKLEMGSLVSTYFPEYRGPNDYANTTMFFQHRFLQQCKDTAKQVYTHFTHATEEGREDSKDQPTVLSDIEVFCSVKMK</sequence>
<dbReference type="PANTHER" id="PTHR10218:SF360">
    <property type="entry name" value="GUANINE NUCLEOTIDE-BINDING PROTEIN SUBUNIT ALPHA HOMOLOG"/>
    <property type="match status" value="1"/>
</dbReference>
<gene>
    <name evidence="7" type="primary">GPA1_2</name>
    <name evidence="7" type="ORF">BGZ70_002881</name>
</gene>
<feature type="binding site" evidence="4">
    <location>
        <begin position="343"/>
        <end position="346"/>
    </location>
    <ligand>
        <name>GTP</name>
        <dbReference type="ChEBI" id="CHEBI:37565"/>
    </ligand>
</feature>
<evidence type="ECO:0000256" key="2">
    <source>
        <dbReference type="ARBA" id="ARBA00023134"/>
    </source>
</evidence>
<dbReference type="PRINTS" id="PR00318">
    <property type="entry name" value="GPROTEINA"/>
</dbReference>
<feature type="binding site" evidence="4">
    <location>
        <begin position="94"/>
        <end position="99"/>
    </location>
    <ligand>
        <name>GTP</name>
        <dbReference type="ChEBI" id="CHEBI:37565"/>
    </ligand>
</feature>
<reference evidence="7" key="1">
    <citation type="journal article" date="2020" name="Fungal Divers.">
        <title>Resolving the Mortierellaceae phylogeny through synthesis of multi-gene phylogenetics and phylogenomics.</title>
        <authorList>
            <person name="Vandepol N."/>
            <person name="Liber J."/>
            <person name="Desiro A."/>
            <person name="Na H."/>
            <person name="Kennedy M."/>
            <person name="Barry K."/>
            <person name="Grigoriev I.V."/>
            <person name="Miller A.N."/>
            <person name="O'Donnell K."/>
            <person name="Stajich J.E."/>
            <person name="Bonito G."/>
        </authorList>
    </citation>
    <scope>NUCLEOTIDE SEQUENCE</scope>
    <source>
        <strain evidence="7">CK1249</strain>
    </source>
</reference>
<dbReference type="GO" id="GO:0005834">
    <property type="term" value="C:heterotrimeric G-protein complex"/>
    <property type="evidence" value="ECO:0007669"/>
    <property type="project" value="TreeGrafter"/>
</dbReference>
<keyword evidence="2 4" id="KW-0342">GTP-binding</keyword>
<keyword evidence="5" id="KW-0460">Magnesium</keyword>
<evidence type="ECO:0000256" key="6">
    <source>
        <dbReference type="SAM" id="MobiDB-lite"/>
    </source>
</evidence>
<feature type="region of interest" description="Disordered" evidence="6">
    <location>
        <begin position="1"/>
        <end position="54"/>
    </location>
</feature>
<dbReference type="SUPFAM" id="SSF47895">
    <property type="entry name" value="Transducin (alpha subunit), insertion domain"/>
    <property type="match status" value="1"/>
</dbReference>
<dbReference type="EMBL" id="JAAAHY010001733">
    <property type="protein sequence ID" value="KAF9947097.1"/>
    <property type="molecule type" value="Genomic_DNA"/>
</dbReference>
<keyword evidence="5" id="KW-0479">Metal-binding</keyword>
<dbReference type="PANTHER" id="PTHR10218">
    <property type="entry name" value="GTP-BINDING PROTEIN ALPHA SUBUNIT"/>
    <property type="match status" value="1"/>
</dbReference>
<feature type="compositionally biased region" description="Polar residues" evidence="6">
    <location>
        <begin position="21"/>
        <end position="54"/>
    </location>
</feature>
<evidence type="ECO:0000256" key="3">
    <source>
        <dbReference type="ARBA" id="ARBA00023224"/>
    </source>
</evidence>
<feature type="binding site" evidence="4">
    <location>
        <position position="400"/>
    </location>
    <ligand>
        <name>GTP</name>
        <dbReference type="ChEBI" id="CHEBI:37565"/>
    </ligand>
</feature>
<dbReference type="GO" id="GO:0046872">
    <property type="term" value="F:metal ion binding"/>
    <property type="evidence" value="ECO:0007669"/>
    <property type="project" value="UniProtKB-KW"/>
</dbReference>
<dbReference type="SUPFAM" id="SSF52540">
    <property type="entry name" value="P-loop containing nucleoside triphosphate hydrolases"/>
    <property type="match status" value="1"/>
</dbReference>
<feature type="binding site" evidence="4">
    <location>
        <begin position="224"/>
        <end position="225"/>
    </location>
    <ligand>
        <name>GTP</name>
        <dbReference type="ChEBI" id="CHEBI:37565"/>
    </ligand>
</feature>
<dbReference type="SMART" id="SM00275">
    <property type="entry name" value="G_alpha"/>
    <property type="match status" value="1"/>
</dbReference>
<proteinExistence type="predicted"/>
<feature type="binding site" evidence="4">
    <location>
        <begin position="274"/>
        <end position="278"/>
    </location>
    <ligand>
        <name>GTP</name>
        <dbReference type="ChEBI" id="CHEBI:37565"/>
    </ligand>
</feature>
<comment type="caution">
    <text evidence="7">The sequence shown here is derived from an EMBL/GenBank/DDBJ whole genome shotgun (WGS) entry which is preliminary data.</text>
</comment>
<dbReference type="Proteomes" id="UP000738359">
    <property type="component" value="Unassembled WGS sequence"/>
</dbReference>
<feature type="binding site" evidence="4">
    <location>
        <begin position="249"/>
        <end position="255"/>
    </location>
    <ligand>
        <name>GTP</name>
        <dbReference type="ChEBI" id="CHEBI:37565"/>
    </ligand>
</feature>
<dbReference type="FunFam" id="3.40.50.300:FF:000720">
    <property type="entry name" value="Guanine nucleotide-binding protein G(k) subunit alpha"/>
    <property type="match status" value="1"/>
</dbReference>
<dbReference type="Pfam" id="PF00503">
    <property type="entry name" value="G-alpha"/>
    <property type="match status" value="1"/>
</dbReference>
<evidence type="ECO:0000256" key="4">
    <source>
        <dbReference type="PIRSR" id="PIRSR601019-1"/>
    </source>
</evidence>
<dbReference type="Gene3D" id="3.40.50.300">
    <property type="entry name" value="P-loop containing nucleotide triphosphate hydrolases"/>
    <property type="match status" value="1"/>
</dbReference>
<keyword evidence="8" id="KW-1185">Reference proteome</keyword>
<keyword evidence="1 4" id="KW-0547">Nucleotide-binding</keyword>
<organism evidence="7 8">
    <name type="scientific">Mortierella alpina</name>
    <name type="common">Oleaginous fungus</name>
    <name type="synonym">Mortierella renispora</name>
    <dbReference type="NCBI Taxonomy" id="64518"/>
    <lineage>
        <taxon>Eukaryota</taxon>
        <taxon>Fungi</taxon>
        <taxon>Fungi incertae sedis</taxon>
        <taxon>Mucoromycota</taxon>
        <taxon>Mortierellomycotina</taxon>
        <taxon>Mortierellomycetes</taxon>
        <taxon>Mortierellales</taxon>
        <taxon>Mortierellaceae</taxon>
        <taxon>Mortierella</taxon>
    </lineage>
</organism>
<dbReference type="GO" id="GO:0003924">
    <property type="term" value="F:GTPase activity"/>
    <property type="evidence" value="ECO:0007669"/>
    <property type="project" value="InterPro"/>
</dbReference>
<keyword evidence="3" id="KW-0807">Transducer</keyword>